<dbReference type="Pfam" id="PF13442">
    <property type="entry name" value="Cytochrome_CBB3"/>
    <property type="match status" value="1"/>
</dbReference>
<gene>
    <name evidence="8" type="ORF">ACFOEK_07020</name>
</gene>
<protein>
    <submittedName>
        <fullName evidence="8">C-type cytochrome</fullName>
    </submittedName>
</protein>
<dbReference type="EMBL" id="JBHRSZ010000002">
    <property type="protein sequence ID" value="MFC3150772.1"/>
    <property type="molecule type" value="Genomic_DNA"/>
</dbReference>
<evidence type="ECO:0000313" key="9">
    <source>
        <dbReference type="Proteomes" id="UP001595476"/>
    </source>
</evidence>
<organism evidence="8 9">
    <name type="scientific">Litoribrevibacter euphylliae</name>
    <dbReference type="NCBI Taxonomy" id="1834034"/>
    <lineage>
        <taxon>Bacteria</taxon>
        <taxon>Pseudomonadati</taxon>
        <taxon>Pseudomonadota</taxon>
        <taxon>Gammaproteobacteria</taxon>
        <taxon>Oceanospirillales</taxon>
        <taxon>Oceanospirillaceae</taxon>
        <taxon>Litoribrevibacter</taxon>
    </lineage>
</organism>
<evidence type="ECO:0000256" key="4">
    <source>
        <dbReference type="ARBA" id="ARBA00022982"/>
    </source>
</evidence>
<dbReference type="RefSeq" id="WP_386718188.1">
    <property type="nucleotide sequence ID" value="NZ_JBHRSZ010000002.1"/>
</dbReference>
<evidence type="ECO:0000256" key="3">
    <source>
        <dbReference type="ARBA" id="ARBA00022723"/>
    </source>
</evidence>
<keyword evidence="1" id="KW-0813">Transport</keyword>
<evidence type="ECO:0000313" key="8">
    <source>
        <dbReference type="EMBL" id="MFC3150772.1"/>
    </source>
</evidence>
<evidence type="ECO:0000256" key="5">
    <source>
        <dbReference type="ARBA" id="ARBA00023004"/>
    </source>
</evidence>
<keyword evidence="9" id="KW-1185">Reference proteome</keyword>
<dbReference type="PANTHER" id="PTHR40942">
    <property type="match status" value="1"/>
</dbReference>
<dbReference type="Gene3D" id="1.10.760.10">
    <property type="entry name" value="Cytochrome c-like domain"/>
    <property type="match status" value="1"/>
</dbReference>
<name>A0ABV7HGF6_9GAMM</name>
<dbReference type="PRINTS" id="PR00607">
    <property type="entry name" value="CYTCHROMECIE"/>
</dbReference>
<dbReference type="InterPro" id="IPR002323">
    <property type="entry name" value="Cyt_CIE"/>
</dbReference>
<sequence>MEKTAIRLQRRTVGRLGLVCLTTLVLTACGNPELELGEQIYTGTCKACHAGGINGAPILGNNKMWSKRAPQGIPTLVEHASNGYGLMPAKGGNTSLNEQEITAAVKFMLSQLEN</sequence>
<evidence type="ECO:0000256" key="6">
    <source>
        <dbReference type="PROSITE-ProRule" id="PRU00433"/>
    </source>
</evidence>
<evidence type="ECO:0000259" key="7">
    <source>
        <dbReference type="PROSITE" id="PS51007"/>
    </source>
</evidence>
<dbReference type="PROSITE" id="PS51257">
    <property type="entry name" value="PROKAR_LIPOPROTEIN"/>
    <property type="match status" value="1"/>
</dbReference>
<keyword evidence="2 6" id="KW-0349">Heme</keyword>
<dbReference type="Proteomes" id="UP001595476">
    <property type="component" value="Unassembled WGS sequence"/>
</dbReference>
<feature type="domain" description="Cytochrome c" evidence="7">
    <location>
        <begin position="32"/>
        <end position="112"/>
    </location>
</feature>
<dbReference type="SUPFAM" id="SSF46626">
    <property type="entry name" value="Cytochrome c"/>
    <property type="match status" value="1"/>
</dbReference>
<keyword evidence="5 6" id="KW-0408">Iron</keyword>
<proteinExistence type="predicted"/>
<evidence type="ECO:0000256" key="2">
    <source>
        <dbReference type="ARBA" id="ARBA00022617"/>
    </source>
</evidence>
<dbReference type="PANTHER" id="PTHR40942:SF4">
    <property type="entry name" value="CYTOCHROME C5"/>
    <property type="match status" value="1"/>
</dbReference>
<accession>A0ABV7HGF6</accession>
<reference evidence="9" key="1">
    <citation type="journal article" date="2019" name="Int. J. Syst. Evol. Microbiol.">
        <title>The Global Catalogue of Microorganisms (GCM) 10K type strain sequencing project: providing services to taxonomists for standard genome sequencing and annotation.</title>
        <authorList>
            <consortium name="The Broad Institute Genomics Platform"/>
            <consortium name="The Broad Institute Genome Sequencing Center for Infectious Disease"/>
            <person name="Wu L."/>
            <person name="Ma J."/>
        </authorList>
    </citation>
    <scope>NUCLEOTIDE SEQUENCE [LARGE SCALE GENOMIC DNA]</scope>
    <source>
        <strain evidence="9">KCTC 52438</strain>
    </source>
</reference>
<comment type="caution">
    <text evidence="8">The sequence shown here is derived from an EMBL/GenBank/DDBJ whole genome shotgun (WGS) entry which is preliminary data.</text>
</comment>
<dbReference type="InterPro" id="IPR009056">
    <property type="entry name" value="Cyt_c-like_dom"/>
</dbReference>
<keyword evidence="4" id="KW-0249">Electron transport</keyword>
<evidence type="ECO:0000256" key="1">
    <source>
        <dbReference type="ARBA" id="ARBA00022448"/>
    </source>
</evidence>
<keyword evidence="3 6" id="KW-0479">Metal-binding</keyword>
<dbReference type="InterPro" id="IPR036909">
    <property type="entry name" value="Cyt_c-like_dom_sf"/>
</dbReference>
<dbReference type="PROSITE" id="PS51007">
    <property type="entry name" value="CYTC"/>
    <property type="match status" value="1"/>
</dbReference>